<proteinExistence type="predicted"/>
<name>A0ABV6APM6_9HYPH</name>
<organism evidence="1 2">
    <name type="scientific">Rhizobium puerariae</name>
    <dbReference type="NCBI Taxonomy" id="1585791"/>
    <lineage>
        <taxon>Bacteria</taxon>
        <taxon>Pseudomonadati</taxon>
        <taxon>Pseudomonadota</taxon>
        <taxon>Alphaproteobacteria</taxon>
        <taxon>Hyphomicrobiales</taxon>
        <taxon>Rhizobiaceae</taxon>
        <taxon>Rhizobium/Agrobacterium group</taxon>
        <taxon>Rhizobium</taxon>
    </lineage>
</organism>
<dbReference type="EMBL" id="JBHMAA010000035">
    <property type="protein sequence ID" value="MFB9952550.1"/>
    <property type="molecule type" value="Genomic_DNA"/>
</dbReference>
<dbReference type="RefSeq" id="WP_377265355.1">
    <property type="nucleotide sequence ID" value="NZ_JBHMAA010000035.1"/>
</dbReference>
<protein>
    <submittedName>
        <fullName evidence="1">Uncharacterized protein</fullName>
    </submittedName>
</protein>
<dbReference type="Proteomes" id="UP001589692">
    <property type="component" value="Unassembled WGS sequence"/>
</dbReference>
<keyword evidence="2" id="KW-1185">Reference proteome</keyword>
<sequence>MPWRRLRILLDHKLVKIHHPVLTQGSPTSVGFTEEGLRFLELR</sequence>
<gene>
    <name evidence="1" type="ORF">ACFFP0_27210</name>
</gene>
<reference evidence="1 2" key="1">
    <citation type="submission" date="2024-09" db="EMBL/GenBank/DDBJ databases">
        <authorList>
            <person name="Sun Q."/>
            <person name="Mori K."/>
        </authorList>
    </citation>
    <scope>NUCLEOTIDE SEQUENCE [LARGE SCALE GENOMIC DNA]</scope>
    <source>
        <strain evidence="1 2">TBRC 4938</strain>
    </source>
</reference>
<accession>A0ABV6APM6</accession>
<evidence type="ECO:0000313" key="1">
    <source>
        <dbReference type="EMBL" id="MFB9952550.1"/>
    </source>
</evidence>
<comment type="caution">
    <text evidence="1">The sequence shown here is derived from an EMBL/GenBank/DDBJ whole genome shotgun (WGS) entry which is preliminary data.</text>
</comment>
<evidence type="ECO:0000313" key="2">
    <source>
        <dbReference type="Proteomes" id="UP001589692"/>
    </source>
</evidence>